<comment type="similarity">
    <text evidence="7">Belongs to the binding-protein-dependent transport system permease family.</text>
</comment>
<dbReference type="SUPFAM" id="SSF161098">
    <property type="entry name" value="MetI-like"/>
    <property type="match status" value="1"/>
</dbReference>
<evidence type="ECO:0000256" key="7">
    <source>
        <dbReference type="RuleBase" id="RU363032"/>
    </source>
</evidence>
<keyword evidence="3" id="KW-1003">Cell membrane</keyword>
<evidence type="ECO:0000313" key="10">
    <source>
        <dbReference type="Proteomes" id="UP000469011"/>
    </source>
</evidence>
<comment type="caution">
    <text evidence="9">The sequence shown here is derived from an EMBL/GenBank/DDBJ whole genome shotgun (WGS) entry which is preliminary data.</text>
</comment>
<dbReference type="GO" id="GO:0055085">
    <property type="term" value="P:transmembrane transport"/>
    <property type="evidence" value="ECO:0007669"/>
    <property type="project" value="InterPro"/>
</dbReference>
<dbReference type="PANTHER" id="PTHR30151:SF0">
    <property type="entry name" value="ABC TRANSPORTER PERMEASE PROTEIN MJ0413-RELATED"/>
    <property type="match status" value="1"/>
</dbReference>
<dbReference type="PROSITE" id="PS50928">
    <property type="entry name" value="ABC_TM1"/>
    <property type="match status" value="1"/>
</dbReference>
<dbReference type="InterPro" id="IPR035906">
    <property type="entry name" value="MetI-like_sf"/>
</dbReference>
<evidence type="ECO:0000256" key="5">
    <source>
        <dbReference type="ARBA" id="ARBA00022989"/>
    </source>
</evidence>
<evidence type="ECO:0000259" key="8">
    <source>
        <dbReference type="PROSITE" id="PS50928"/>
    </source>
</evidence>
<protein>
    <submittedName>
        <fullName evidence="9">ABC transporter permease subunit</fullName>
    </submittedName>
</protein>
<feature type="transmembrane region" description="Helical" evidence="7">
    <location>
        <begin position="76"/>
        <end position="94"/>
    </location>
</feature>
<keyword evidence="5 7" id="KW-1133">Transmembrane helix</keyword>
<keyword evidence="2 7" id="KW-0813">Transport</keyword>
<evidence type="ECO:0000256" key="1">
    <source>
        <dbReference type="ARBA" id="ARBA00004651"/>
    </source>
</evidence>
<dbReference type="Pfam" id="PF00528">
    <property type="entry name" value="BPD_transp_1"/>
    <property type="match status" value="1"/>
</dbReference>
<organism evidence="9 10">
    <name type="scientific">Jiella pacifica</name>
    <dbReference type="NCBI Taxonomy" id="2696469"/>
    <lineage>
        <taxon>Bacteria</taxon>
        <taxon>Pseudomonadati</taxon>
        <taxon>Pseudomonadota</taxon>
        <taxon>Alphaproteobacteria</taxon>
        <taxon>Hyphomicrobiales</taxon>
        <taxon>Aurantimonadaceae</taxon>
        <taxon>Jiella</taxon>
    </lineage>
</organism>
<dbReference type="InterPro" id="IPR000515">
    <property type="entry name" value="MetI-like"/>
</dbReference>
<evidence type="ECO:0000256" key="2">
    <source>
        <dbReference type="ARBA" id="ARBA00022448"/>
    </source>
</evidence>
<sequence>MNTATVRNTGARSIPAPVARAALVAALIAVWQVAPTVGLLDPRLLPPPSVVGPMIVQLFGEAGFRGHLATTLLETLVAFLVSVPVGFIMAILIGENKYASDIFKPLVFFVFSIPKSIFLPLFIFAFGISFHQKVAFGVFSTLFIVMMLSFAAIESVRRDHLVVARSYGATRMQTVLRVYLPGMTPVLLEAIRVSMIFNFTGILLAEMYASREGLGNVIEQWGQGFQLDRLMATIVVIAAIAIVFNETIRALESRCEHWRE</sequence>
<reference evidence="9 10" key="1">
    <citation type="submission" date="2020-01" db="EMBL/GenBank/DDBJ databases">
        <title>Jiella pacifica sp. nov.</title>
        <authorList>
            <person name="Xue Z."/>
            <person name="Zhu S."/>
            <person name="Chen J."/>
            <person name="Yang J."/>
        </authorList>
    </citation>
    <scope>NUCLEOTIDE SEQUENCE [LARGE SCALE GENOMIC DNA]</scope>
    <source>
        <strain evidence="9 10">40Bstr34</strain>
    </source>
</reference>
<name>A0A6N9TBR9_9HYPH</name>
<feature type="domain" description="ABC transmembrane type-1" evidence="8">
    <location>
        <begin position="68"/>
        <end position="248"/>
    </location>
</feature>
<feature type="transmembrane region" description="Helical" evidence="7">
    <location>
        <begin position="106"/>
        <end position="128"/>
    </location>
</feature>
<dbReference type="PANTHER" id="PTHR30151">
    <property type="entry name" value="ALKANE SULFONATE ABC TRANSPORTER-RELATED, MEMBRANE SUBUNIT"/>
    <property type="match status" value="1"/>
</dbReference>
<feature type="transmembrane region" description="Helical" evidence="7">
    <location>
        <begin position="230"/>
        <end position="251"/>
    </location>
</feature>
<feature type="transmembrane region" description="Helical" evidence="7">
    <location>
        <begin position="134"/>
        <end position="153"/>
    </location>
</feature>
<gene>
    <name evidence="9" type="ORF">GTK09_24180</name>
</gene>
<evidence type="ECO:0000313" key="9">
    <source>
        <dbReference type="EMBL" id="NDW07516.1"/>
    </source>
</evidence>
<dbReference type="AlphaFoldDB" id="A0A6N9TBR9"/>
<evidence type="ECO:0000256" key="4">
    <source>
        <dbReference type="ARBA" id="ARBA00022692"/>
    </source>
</evidence>
<evidence type="ECO:0000256" key="3">
    <source>
        <dbReference type="ARBA" id="ARBA00022475"/>
    </source>
</evidence>
<keyword evidence="6 7" id="KW-0472">Membrane</keyword>
<dbReference type="EMBL" id="JAAAMG010000031">
    <property type="protein sequence ID" value="NDW07516.1"/>
    <property type="molecule type" value="Genomic_DNA"/>
</dbReference>
<dbReference type="Gene3D" id="1.10.3720.10">
    <property type="entry name" value="MetI-like"/>
    <property type="match status" value="1"/>
</dbReference>
<proteinExistence type="inferred from homology"/>
<dbReference type="Proteomes" id="UP000469011">
    <property type="component" value="Unassembled WGS sequence"/>
</dbReference>
<dbReference type="GO" id="GO:0005886">
    <property type="term" value="C:plasma membrane"/>
    <property type="evidence" value="ECO:0007669"/>
    <property type="project" value="UniProtKB-SubCell"/>
</dbReference>
<accession>A0A6N9TBR9</accession>
<dbReference type="CDD" id="cd06261">
    <property type="entry name" value="TM_PBP2"/>
    <property type="match status" value="1"/>
</dbReference>
<keyword evidence="10" id="KW-1185">Reference proteome</keyword>
<feature type="transmembrane region" description="Helical" evidence="7">
    <location>
        <begin position="21"/>
        <end position="40"/>
    </location>
</feature>
<keyword evidence="4 7" id="KW-0812">Transmembrane</keyword>
<evidence type="ECO:0000256" key="6">
    <source>
        <dbReference type="ARBA" id="ARBA00023136"/>
    </source>
</evidence>
<comment type="subcellular location">
    <subcellularLocation>
        <location evidence="1 7">Cell membrane</location>
        <topology evidence="1 7">Multi-pass membrane protein</topology>
    </subcellularLocation>
</comment>